<comment type="caution">
    <text evidence="8">The sequence shown here is derived from an EMBL/GenBank/DDBJ whole genome shotgun (WGS) entry which is preliminary data.</text>
</comment>
<reference evidence="9" key="1">
    <citation type="journal article" date="2016" name="Nature">
        <title>The genome of the seagrass Zostera marina reveals angiosperm adaptation to the sea.</title>
        <authorList>
            <person name="Olsen J.L."/>
            <person name="Rouze P."/>
            <person name="Verhelst B."/>
            <person name="Lin Y.-C."/>
            <person name="Bayer T."/>
            <person name="Collen J."/>
            <person name="Dattolo E."/>
            <person name="De Paoli E."/>
            <person name="Dittami S."/>
            <person name="Maumus F."/>
            <person name="Michel G."/>
            <person name="Kersting A."/>
            <person name="Lauritano C."/>
            <person name="Lohaus R."/>
            <person name="Toepel M."/>
            <person name="Tonon T."/>
            <person name="Vanneste K."/>
            <person name="Amirebrahimi M."/>
            <person name="Brakel J."/>
            <person name="Bostroem C."/>
            <person name="Chovatia M."/>
            <person name="Grimwood J."/>
            <person name="Jenkins J.W."/>
            <person name="Jueterbock A."/>
            <person name="Mraz A."/>
            <person name="Stam W.T."/>
            <person name="Tice H."/>
            <person name="Bornberg-Bauer E."/>
            <person name="Green P.J."/>
            <person name="Pearson G.A."/>
            <person name="Procaccini G."/>
            <person name="Duarte C.M."/>
            <person name="Schmutz J."/>
            <person name="Reusch T.B.H."/>
            <person name="Van de Peer Y."/>
        </authorList>
    </citation>
    <scope>NUCLEOTIDE SEQUENCE [LARGE SCALE GENOMIC DNA]</scope>
    <source>
        <strain evidence="9">cv. Finnish</strain>
    </source>
</reference>
<sequence>MVVRHSVRCFSSKMNLGPVISELNKEMESIFGHTSPSSIDNRSDRDNQEPDHLPKSAISHGSADASDPHLTHVDSRGEARMVDVSVKEDSKRVAKASCKVLLGQHVFGLVMANRISKGDVLNVAKIAGINGAKQTGYLIPMCHNIGLTHIAVDLSLNNKDHSVDVVGEAATTGKTGVEMEALTAVSIAGLTVYDMCKAASKDIEITDIRLDMKTGGKTGFWSRNQ</sequence>
<dbReference type="CDD" id="cd01420">
    <property type="entry name" value="MoaC_PE"/>
    <property type="match status" value="1"/>
</dbReference>
<organism evidence="8 9">
    <name type="scientific">Zostera marina</name>
    <name type="common">Eelgrass</name>
    <dbReference type="NCBI Taxonomy" id="29655"/>
    <lineage>
        <taxon>Eukaryota</taxon>
        <taxon>Viridiplantae</taxon>
        <taxon>Streptophyta</taxon>
        <taxon>Embryophyta</taxon>
        <taxon>Tracheophyta</taxon>
        <taxon>Spermatophyta</taxon>
        <taxon>Magnoliopsida</taxon>
        <taxon>Liliopsida</taxon>
        <taxon>Zosteraceae</taxon>
        <taxon>Zostera</taxon>
    </lineage>
</organism>
<evidence type="ECO:0000256" key="6">
    <source>
        <dbReference type="SAM" id="MobiDB-lite"/>
    </source>
</evidence>
<dbReference type="GO" id="GO:0006777">
    <property type="term" value="P:Mo-molybdopterin cofactor biosynthetic process"/>
    <property type="evidence" value="ECO:0007669"/>
    <property type="project" value="UniProtKB-KW"/>
</dbReference>
<dbReference type="Proteomes" id="UP000036987">
    <property type="component" value="Unassembled WGS sequence"/>
</dbReference>
<accession>A0A0K9P008</accession>
<dbReference type="InterPro" id="IPR036522">
    <property type="entry name" value="MoaC_sf"/>
</dbReference>
<dbReference type="InterPro" id="IPR023045">
    <property type="entry name" value="MoaC"/>
</dbReference>
<evidence type="ECO:0000256" key="1">
    <source>
        <dbReference type="ARBA" id="ARBA00001637"/>
    </source>
</evidence>
<evidence type="ECO:0000313" key="8">
    <source>
        <dbReference type="EMBL" id="KMZ62313.1"/>
    </source>
</evidence>
<dbReference type="Gene3D" id="3.30.70.640">
    <property type="entry name" value="Molybdopterin cofactor biosynthesis C (MoaC) domain"/>
    <property type="match status" value="1"/>
</dbReference>
<dbReference type="EMBL" id="LFYR01001379">
    <property type="protein sequence ID" value="KMZ62313.1"/>
    <property type="molecule type" value="Genomic_DNA"/>
</dbReference>
<keyword evidence="9" id="KW-1185">Reference proteome</keyword>
<dbReference type="NCBIfam" id="NF006870">
    <property type="entry name" value="PRK09364.1"/>
    <property type="match status" value="1"/>
</dbReference>
<dbReference type="NCBIfam" id="TIGR00581">
    <property type="entry name" value="moaC"/>
    <property type="match status" value="1"/>
</dbReference>
<protein>
    <recommendedName>
        <fullName evidence="3">cyclic pyranopterin monophosphate synthase</fullName>
        <ecNumber evidence="3">4.6.1.17</ecNumber>
    </recommendedName>
</protein>
<proteinExistence type="inferred from homology"/>
<dbReference type="GO" id="GO:0061799">
    <property type="term" value="F:cyclic pyranopterin monophosphate synthase activity"/>
    <property type="evidence" value="ECO:0007669"/>
    <property type="project" value="UniProtKB-EC"/>
</dbReference>
<feature type="region of interest" description="Disordered" evidence="6">
    <location>
        <begin position="31"/>
        <end position="78"/>
    </location>
</feature>
<evidence type="ECO:0000256" key="4">
    <source>
        <dbReference type="ARBA" id="ARBA00023150"/>
    </source>
</evidence>
<keyword evidence="4" id="KW-0501">Molybdenum cofactor biosynthesis</keyword>
<dbReference type="InterPro" id="IPR050105">
    <property type="entry name" value="MoCo_biosynth_MoaA/MoaC"/>
</dbReference>
<comment type="pathway">
    <text evidence="2">Cofactor biosynthesis; molybdopterin biosynthesis.</text>
</comment>
<evidence type="ECO:0000313" key="9">
    <source>
        <dbReference type="Proteomes" id="UP000036987"/>
    </source>
</evidence>
<feature type="domain" description="Molybdopterin cofactor biosynthesis C (MoaC)" evidence="7">
    <location>
        <begin position="81"/>
        <end position="216"/>
    </location>
</feature>
<evidence type="ECO:0000256" key="2">
    <source>
        <dbReference type="ARBA" id="ARBA00005046"/>
    </source>
</evidence>
<dbReference type="STRING" id="29655.A0A0K9P008"/>
<evidence type="ECO:0000256" key="5">
    <source>
        <dbReference type="ARBA" id="ARBA00023239"/>
    </source>
</evidence>
<dbReference type="PANTHER" id="PTHR22960:SF29">
    <property type="entry name" value="CYCLIC PYRANOPTERIN MONOPHOSPHATE SYNTHASE"/>
    <property type="match status" value="1"/>
</dbReference>
<dbReference type="Pfam" id="PF01967">
    <property type="entry name" value="MoaC"/>
    <property type="match status" value="1"/>
</dbReference>
<dbReference type="InterPro" id="IPR002820">
    <property type="entry name" value="Mopterin_CF_biosynth-C_dom"/>
</dbReference>
<dbReference type="InterPro" id="IPR047594">
    <property type="entry name" value="MoaC_bact/euk"/>
</dbReference>
<dbReference type="PANTHER" id="PTHR22960">
    <property type="entry name" value="MOLYBDOPTERIN COFACTOR SYNTHESIS PROTEIN A"/>
    <property type="match status" value="1"/>
</dbReference>
<dbReference type="UniPathway" id="UPA00344"/>
<dbReference type="EC" id="4.6.1.17" evidence="3"/>
<keyword evidence="5" id="KW-0456">Lyase</keyword>
<dbReference type="HAMAP" id="MF_01224_B">
    <property type="entry name" value="MoaC_B"/>
    <property type="match status" value="1"/>
</dbReference>
<dbReference type="OMA" id="VARNNGW"/>
<comment type="catalytic activity">
    <reaction evidence="1">
        <text>(8S)-3',8-cyclo-7,8-dihydroguanosine 5'-triphosphate = cyclic pyranopterin phosphate + diphosphate</text>
        <dbReference type="Rhea" id="RHEA:49580"/>
        <dbReference type="ChEBI" id="CHEBI:33019"/>
        <dbReference type="ChEBI" id="CHEBI:59648"/>
        <dbReference type="ChEBI" id="CHEBI:131766"/>
        <dbReference type="EC" id="4.6.1.17"/>
    </reaction>
</comment>
<name>A0A0K9P008_ZOSMR</name>
<dbReference type="OrthoDB" id="429626at2759"/>
<dbReference type="AlphaFoldDB" id="A0A0K9P008"/>
<gene>
    <name evidence="8" type="ORF">ZOSMA_474G00050</name>
</gene>
<evidence type="ECO:0000259" key="7">
    <source>
        <dbReference type="Pfam" id="PF01967"/>
    </source>
</evidence>
<feature type="compositionally biased region" description="Basic and acidic residues" evidence="6">
    <location>
        <begin position="66"/>
        <end position="78"/>
    </location>
</feature>
<dbReference type="SUPFAM" id="SSF55040">
    <property type="entry name" value="Molybdenum cofactor biosynthesis protein C, MoaC"/>
    <property type="match status" value="1"/>
</dbReference>
<feature type="compositionally biased region" description="Basic and acidic residues" evidence="6">
    <location>
        <begin position="41"/>
        <end position="54"/>
    </location>
</feature>
<evidence type="ECO:0000256" key="3">
    <source>
        <dbReference type="ARBA" id="ARBA00012575"/>
    </source>
</evidence>